<evidence type="ECO:0000256" key="2">
    <source>
        <dbReference type="ARBA" id="ARBA00022448"/>
    </source>
</evidence>
<dbReference type="SMART" id="SM00382">
    <property type="entry name" value="AAA"/>
    <property type="match status" value="1"/>
</dbReference>
<dbReference type="EMBL" id="JAYWLC010000008">
    <property type="protein sequence ID" value="MER5172346.1"/>
    <property type="molecule type" value="Genomic_DNA"/>
</dbReference>
<feature type="domain" description="ABC transporter" evidence="6">
    <location>
        <begin position="5"/>
        <end position="237"/>
    </location>
</feature>
<dbReference type="InterPro" id="IPR052156">
    <property type="entry name" value="BCAA_Transport_ATP-bd_LivF"/>
</dbReference>
<proteinExistence type="inferred from homology"/>
<sequence>MKDVVRIRGLHGGYQPDLPILKGVDLVVGQGEFVVLLGPNGAGKSTLVKTIAGLVPVHEGAIKLYGEEISRLPAHLRLRHRLAFVPQTENIFAQMSIRENLQLAAQILPKAERAERMAAMMETFPDLARRPATRAGSLSGGQRQMLAVARAMIVDPQVLILDEPSAGLSPLMVADVFDRLRAINQTGITILLVEQNVRAGLGIASRGVILVEGRVAHDAPSAILANDPVVADLYLGGHAAAPAREGAL</sequence>
<comment type="similarity">
    <text evidence="1">Belongs to the ABC transporter superfamily.</text>
</comment>
<dbReference type="PROSITE" id="PS00211">
    <property type="entry name" value="ABC_TRANSPORTER_1"/>
    <property type="match status" value="1"/>
</dbReference>
<dbReference type="PROSITE" id="PS50893">
    <property type="entry name" value="ABC_TRANSPORTER_2"/>
    <property type="match status" value="1"/>
</dbReference>
<organism evidence="7 8">
    <name type="scientific">Thioclava kandeliae</name>
    <dbReference type="NCBI Taxonomy" id="3070818"/>
    <lineage>
        <taxon>Bacteria</taxon>
        <taxon>Pseudomonadati</taxon>
        <taxon>Pseudomonadota</taxon>
        <taxon>Alphaproteobacteria</taxon>
        <taxon>Rhodobacterales</taxon>
        <taxon>Paracoccaceae</taxon>
        <taxon>Thioclava</taxon>
    </lineage>
</organism>
<dbReference type="Proteomes" id="UP001438953">
    <property type="component" value="Unassembled WGS sequence"/>
</dbReference>
<reference evidence="7 8" key="2">
    <citation type="submission" date="2024-06" db="EMBL/GenBank/DDBJ databases">
        <title>Thioclava kandeliae sp. nov. from a rhizosphere soil sample of Kandelia candel in a mangrove.</title>
        <authorList>
            <person name="Mu T."/>
        </authorList>
    </citation>
    <scope>NUCLEOTIDE SEQUENCE [LARGE SCALE GENOMIC DNA]</scope>
    <source>
        <strain evidence="7 8">CPCC 100088</strain>
    </source>
</reference>
<keyword evidence="3" id="KW-0547">Nucleotide-binding</keyword>
<dbReference type="InterPro" id="IPR027417">
    <property type="entry name" value="P-loop_NTPase"/>
</dbReference>
<dbReference type="InterPro" id="IPR017871">
    <property type="entry name" value="ABC_transporter-like_CS"/>
</dbReference>
<evidence type="ECO:0000313" key="7">
    <source>
        <dbReference type="EMBL" id="MER5172346.1"/>
    </source>
</evidence>
<dbReference type="PANTHER" id="PTHR43820">
    <property type="entry name" value="HIGH-AFFINITY BRANCHED-CHAIN AMINO ACID TRANSPORT ATP-BINDING PROTEIN LIVF"/>
    <property type="match status" value="1"/>
</dbReference>
<reference evidence="7 8" key="1">
    <citation type="submission" date="2024-01" db="EMBL/GenBank/DDBJ databases">
        <authorList>
            <person name="Deng Y."/>
            <person name="Su J."/>
        </authorList>
    </citation>
    <scope>NUCLEOTIDE SEQUENCE [LARGE SCALE GENOMIC DNA]</scope>
    <source>
        <strain evidence="7 8">CPCC 100088</strain>
    </source>
</reference>
<comment type="caution">
    <text evidence="7">The sequence shown here is derived from an EMBL/GenBank/DDBJ whole genome shotgun (WGS) entry which is preliminary data.</text>
</comment>
<evidence type="ECO:0000313" key="8">
    <source>
        <dbReference type="Proteomes" id="UP001438953"/>
    </source>
</evidence>
<dbReference type="PANTHER" id="PTHR43820:SF4">
    <property type="entry name" value="HIGH-AFFINITY BRANCHED-CHAIN AMINO ACID TRANSPORT ATP-BINDING PROTEIN LIVF"/>
    <property type="match status" value="1"/>
</dbReference>
<evidence type="ECO:0000259" key="6">
    <source>
        <dbReference type="PROSITE" id="PS50893"/>
    </source>
</evidence>
<protein>
    <submittedName>
        <fullName evidence="7">ABC transporter ATP-binding protein</fullName>
    </submittedName>
</protein>
<dbReference type="CDD" id="cd03224">
    <property type="entry name" value="ABC_TM1139_LivF_branched"/>
    <property type="match status" value="1"/>
</dbReference>
<evidence type="ECO:0000256" key="1">
    <source>
        <dbReference type="ARBA" id="ARBA00005417"/>
    </source>
</evidence>
<dbReference type="RefSeq" id="WP_350937126.1">
    <property type="nucleotide sequence ID" value="NZ_JAYWLC010000008.1"/>
</dbReference>
<keyword evidence="2" id="KW-0813">Transport</keyword>
<keyword evidence="5" id="KW-0029">Amino-acid transport</keyword>
<keyword evidence="4 7" id="KW-0067">ATP-binding</keyword>
<gene>
    <name evidence="7" type="ORF">VSX56_11235</name>
</gene>
<dbReference type="GO" id="GO:0005524">
    <property type="term" value="F:ATP binding"/>
    <property type="evidence" value="ECO:0007669"/>
    <property type="project" value="UniProtKB-KW"/>
</dbReference>
<evidence type="ECO:0000256" key="3">
    <source>
        <dbReference type="ARBA" id="ARBA00022741"/>
    </source>
</evidence>
<dbReference type="InterPro" id="IPR003439">
    <property type="entry name" value="ABC_transporter-like_ATP-bd"/>
</dbReference>
<evidence type="ECO:0000256" key="5">
    <source>
        <dbReference type="ARBA" id="ARBA00022970"/>
    </source>
</evidence>
<name>A0ABV1SHH2_9RHOB</name>
<evidence type="ECO:0000256" key="4">
    <source>
        <dbReference type="ARBA" id="ARBA00022840"/>
    </source>
</evidence>
<accession>A0ABV1SHH2</accession>
<dbReference type="Pfam" id="PF00005">
    <property type="entry name" value="ABC_tran"/>
    <property type="match status" value="1"/>
</dbReference>
<dbReference type="Gene3D" id="3.40.50.300">
    <property type="entry name" value="P-loop containing nucleotide triphosphate hydrolases"/>
    <property type="match status" value="1"/>
</dbReference>
<dbReference type="SUPFAM" id="SSF52540">
    <property type="entry name" value="P-loop containing nucleoside triphosphate hydrolases"/>
    <property type="match status" value="1"/>
</dbReference>
<dbReference type="InterPro" id="IPR003593">
    <property type="entry name" value="AAA+_ATPase"/>
</dbReference>
<keyword evidence="8" id="KW-1185">Reference proteome</keyword>